<dbReference type="Proteomes" id="UP001589890">
    <property type="component" value="Unassembled WGS sequence"/>
</dbReference>
<keyword evidence="2" id="KW-0645">Protease</keyword>
<name>A0ABV6QSD8_9ACTN</name>
<keyword evidence="3" id="KW-0378">Hydrolase</keyword>
<protein>
    <submittedName>
        <fullName evidence="7">NlpC/P60 family protein</fullName>
    </submittedName>
</protein>
<evidence type="ECO:0000313" key="7">
    <source>
        <dbReference type="EMBL" id="MFC0627555.1"/>
    </source>
</evidence>
<dbReference type="Gene3D" id="3.90.1720.10">
    <property type="entry name" value="endopeptidase domain like (from Nostoc punctiforme)"/>
    <property type="match status" value="1"/>
</dbReference>
<comment type="caution">
    <text evidence="7">The sequence shown here is derived from an EMBL/GenBank/DDBJ whole genome shotgun (WGS) entry which is preliminary data.</text>
</comment>
<evidence type="ECO:0000313" key="8">
    <source>
        <dbReference type="Proteomes" id="UP001589890"/>
    </source>
</evidence>
<dbReference type="EMBL" id="JBHLTC010000035">
    <property type="protein sequence ID" value="MFC0627555.1"/>
    <property type="molecule type" value="Genomic_DNA"/>
</dbReference>
<evidence type="ECO:0000256" key="3">
    <source>
        <dbReference type="ARBA" id="ARBA00022801"/>
    </source>
</evidence>
<comment type="similarity">
    <text evidence="1">Belongs to the peptidase C40 family.</text>
</comment>
<dbReference type="SUPFAM" id="SSF54001">
    <property type="entry name" value="Cysteine proteinases"/>
    <property type="match status" value="1"/>
</dbReference>
<proteinExistence type="inferred from homology"/>
<dbReference type="RefSeq" id="WP_380052471.1">
    <property type="nucleotide sequence ID" value="NZ_JBHLTC010000035.1"/>
</dbReference>
<dbReference type="Gene3D" id="1.10.101.10">
    <property type="entry name" value="PGBD-like superfamily/PGBD"/>
    <property type="match status" value="1"/>
</dbReference>
<evidence type="ECO:0000256" key="5">
    <source>
        <dbReference type="SAM" id="MobiDB-lite"/>
    </source>
</evidence>
<dbReference type="InterPro" id="IPR036365">
    <property type="entry name" value="PGBD-like_sf"/>
</dbReference>
<dbReference type="Pfam" id="PF00877">
    <property type="entry name" value="NLPC_P60"/>
    <property type="match status" value="1"/>
</dbReference>
<sequence length="280" mass="30143">MPVTARRTSLSRAQSPISSEASTRPIGRALAKHRKTKPATAPRAAAAMTLSVGLAVSGGAALSLAGTPQTADAATSSAAKTRGSMPIKTKPALRYGDSGSAVKYVQYRLRIPMTSWYGAKTRTAVSDFQRAVKLPRTGTMNKRTWGSLFYIAKHPIKKKSTGSTTFHNRVLREAYKLRGTPYRYGGTTPNGFDCSGYTGYVYKKAGKKVPRTSRAQYSATKHLSRSAAKPGDLVFFKNSSGRVYHVGIYAGGNMLWHSSKPGSPVAKSKIWSSRVAFGRA</sequence>
<dbReference type="PANTHER" id="PTHR47053:SF1">
    <property type="entry name" value="MUREIN DD-ENDOPEPTIDASE MEPH-RELATED"/>
    <property type="match status" value="1"/>
</dbReference>
<evidence type="ECO:0000256" key="4">
    <source>
        <dbReference type="ARBA" id="ARBA00022807"/>
    </source>
</evidence>
<dbReference type="SUPFAM" id="SSF47090">
    <property type="entry name" value="PGBD-like"/>
    <property type="match status" value="1"/>
</dbReference>
<dbReference type="InterPro" id="IPR038765">
    <property type="entry name" value="Papain-like_cys_pep_sf"/>
</dbReference>
<feature type="domain" description="NlpC/P60" evidence="6">
    <location>
        <begin position="164"/>
        <end position="280"/>
    </location>
</feature>
<dbReference type="InterPro" id="IPR051202">
    <property type="entry name" value="Peptidase_C40"/>
</dbReference>
<organism evidence="7 8">
    <name type="scientific">Kribbella deserti</name>
    <dbReference type="NCBI Taxonomy" id="1926257"/>
    <lineage>
        <taxon>Bacteria</taxon>
        <taxon>Bacillati</taxon>
        <taxon>Actinomycetota</taxon>
        <taxon>Actinomycetes</taxon>
        <taxon>Propionibacteriales</taxon>
        <taxon>Kribbellaceae</taxon>
        <taxon>Kribbella</taxon>
    </lineage>
</organism>
<gene>
    <name evidence="7" type="ORF">ACFFGN_26015</name>
</gene>
<accession>A0ABV6QSD8</accession>
<keyword evidence="4" id="KW-0788">Thiol protease</keyword>
<keyword evidence="8" id="KW-1185">Reference proteome</keyword>
<dbReference type="PANTHER" id="PTHR47053">
    <property type="entry name" value="MUREIN DD-ENDOPEPTIDASE MEPH-RELATED"/>
    <property type="match status" value="1"/>
</dbReference>
<evidence type="ECO:0000259" key="6">
    <source>
        <dbReference type="PROSITE" id="PS51935"/>
    </source>
</evidence>
<feature type="compositionally biased region" description="Polar residues" evidence="5">
    <location>
        <begin position="1"/>
        <end position="22"/>
    </location>
</feature>
<evidence type="ECO:0000256" key="1">
    <source>
        <dbReference type="ARBA" id="ARBA00007074"/>
    </source>
</evidence>
<dbReference type="InterPro" id="IPR036366">
    <property type="entry name" value="PGBDSf"/>
</dbReference>
<dbReference type="InterPro" id="IPR000064">
    <property type="entry name" value="NLP_P60_dom"/>
</dbReference>
<reference evidence="7 8" key="1">
    <citation type="submission" date="2024-09" db="EMBL/GenBank/DDBJ databases">
        <authorList>
            <person name="Sun Q."/>
            <person name="Mori K."/>
        </authorList>
    </citation>
    <scope>NUCLEOTIDE SEQUENCE [LARGE SCALE GENOMIC DNA]</scope>
    <source>
        <strain evidence="7 8">CGMCC 1.15906</strain>
    </source>
</reference>
<dbReference type="InterPro" id="IPR002477">
    <property type="entry name" value="Peptidoglycan-bd-like"/>
</dbReference>
<dbReference type="Pfam" id="PF01471">
    <property type="entry name" value="PG_binding_1"/>
    <property type="match status" value="1"/>
</dbReference>
<dbReference type="PROSITE" id="PS51935">
    <property type="entry name" value="NLPC_P60"/>
    <property type="match status" value="1"/>
</dbReference>
<evidence type="ECO:0000256" key="2">
    <source>
        <dbReference type="ARBA" id="ARBA00022670"/>
    </source>
</evidence>
<feature type="region of interest" description="Disordered" evidence="5">
    <location>
        <begin position="1"/>
        <end position="42"/>
    </location>
</feature>